<dbReference type="KEGG" id="xba:C7S18_14160"/>
<dbReference type="InterPro" id="IPR010104">
    <property type="entry name" value="TonB_rcpt_bac"/>
</dbReference>
<dbReference type="CDD" id="cd01347">
    <property type="entry name" value="ligand_gated_channel"/>
    <property type="match status" value="1"/>
</dbReference>
<evidence type="ECO:0000256" key="6">
    <source>
        <dbReference type="ARBA" id="ARBA00023136"/>
    </source>
</evidence>
<proteinExistence type="inferred from homology"/>
<keyword evidence="7 8" id="KW-0998">Cell outer membrane</keyword>
<dbReference type="PANTHER" id="PTHR40980">
    <property type="entry name" value="PLUG DOMAIN-CONTAINING PROTEIN"/>
    <property type="match status" value="1"/>
</dbReference>
<dbReference type="PANTHER" id="PTHR40980:SF3">
    <property type="entry name" value="TONB-DEPENDENT RECEPTOR-LIKE BETA-BARREL DOMAIN-CONTAINING PROTEIN"/>
    <property type="match status" value="1"/>
</dbReference>
<name>A0A2P1PTV0_9GAMM</name>
<comment type="subcellular location">
    <subcellularLocation>
        <location evidence="1 8">Cell outer membrane</location>
        <topology evidence="1 8">Multi-pass membrane protein</topology>
    </subcellularLocation>
</comment>
<evidence type="ECO:0000256" key="4">
    <source>
        <dbReference type="ARBA" id="ARBA00022692"/>
    </source>
</evidence>
<dbReference type="EMBL" id="CP027860">
    <property type="protein sequence ID" value="AVP98265.1"/>
    <property type="molecule type" value="Genomic_DNA"/>
</dbReference>
<dbReference type="InterPro" id="IPR037066">
    <property type="entry name" value="Plug_dom_sf"/>
</dbReference>
<dbReference type="GO" id="GO:0009279">
    <property type="term" value="C:cell outer membrane"/>
    <property type="evidence" value="ECO:0007669"/>
    <property type="project" value="UniProtKB-SubCell"/>
</dbReference>
<evidence type="ECO:0000256" key="9">
    <source>
        <dbReference type="RuleBase" id="RU003357"/>
    </source>
</evidence>
<keyword evidence="6 8" id="KW-0472">Membrane</keyword>
<dbReference type="InterPro" id="IPR036942">
    <property type="entry name" value="Beta-barrel_TonB_sf"/>
</dbReference>
<dbReference type="Pfam" id="PF07715">
    <property type="entry name" value="Plug"/>
    <property type="match status" value="1"/>
</dbReference>
<keyword evidence="4 8" id="KW-0812">Transmembrane</keyword>
<dbReference type="PROSITE" id="PS52016">
    <property type="entry name" value="TONB_DEPENDENT_REC_3"/>
    <property type="match status" value="1"/>
</dbReference>
<evidence type="ECO:0000259" key="11">
    <source>
        <dbReference type="Pfam" id="PF00593"/>
    </source>
</evidence>
<feature type="domain" description="TonB-dependent receptor-like beta-barrel" evidence="11">
    <location>
        <begin position="421"/>
        <end position="901"/>
    </location>
</feature>
<dbReference type="InterPro" id="IPR039426">
    <property type="entry name" value="TonB-dep_rcpt-like"/>
</dbReference>
<evidence type="ECO:0000256" key="3">
    <source>
        <dbReference type="ARBA" id="ARBA00022452"/>
    </source>
</evidence>
<dbReference type="Gene3D" id="2.170.130.10">
    <property type="entry name" value="TonB-dependent receptor, plug domain"/>
    <property type="match status" value="1"/>
</dbReference>
<dbReference type="InterPro" id="IPR012910">
    <property type="entry name" value="Plug_dom"/>
</dbReference>
<dbReference type="InterPro" id="IPR000531">
    <property type="entry name" value="Beta-barrel_TonB"/>
</dbReference>
<keyword evidence="13" id="KW-0675">Receptor</keyword>
<dbReference type="Proteomes" id="UP000241074">
    <property type="component" value="Chromosome"/>
</dbReference>
<keyword evidence="2 8" id="KW-0813">Transport</keyword>
<feature type="chain" id="PRO_5015198036" evidence="10">
    <location>
        <begin position="30"/>
        <end position="935"/>
    </location>
</feature>
<keyword evidence="5 9" id="KW-0798">TonB box</keyword>
<keyword evidence="14" id="KW-1185">Reference proteome</keyword>
<evidence type="ECO:0000313" key="13">
    <source>
        <dbReference type="EMBL" id="AVP98265.1"/>
    </source>
</evidence>
<dbReference type="NCBIfam" id="TIGR01782">
    <property type="entry name" value="TonB-Xanth-Caul"/>
    <property type="match status" value="1"/>
</dbReference>
<dbReference type="RefSeq" id="WP_106892185.1">
    <property type="nucleotide sequence ID" value="NZ_CP027860.1"/>
</dbReference>
<dbReference type="Pfam" id="PF00593">
    <property type="entry name" value="TonB_dep_Rec_b-barrel"/>
    <property type="match status" value="1"/>
</dbReference>
<keyword evidence="3 8" id="KW-1134">Transmembrane beta strand</keyword>
<evidence type="ECO:0000256" key="7">
    <source>
        <dbReference type="ARBA" id="ARBA00023237"/>
    </source>
</evidence>
<evidence type="ECO:0000256" key="1">
    <source>
        <dbReference type="ARBA" id="ARBA00004571"/>
    </source>
</evidence>
<evidence type="ECO:0000256" key="5">
    <source>
        <dbReference type="ARBA" id="ARBA00023077"/>
    </source>
</evidence>
<sequence>MNQKEQKGGLQMRRLSVAILLCLPWLAAAQDAAKADPASEASKAEAAKKEDARELEEIVVTYRESLNQALDEKREQVGQVDIIKAEDIGKFPDLNLAESLQRIPGVAITRDAGEGRNISVRGLGPQFTRIRINGMEALATGGGTDASGGVNRGRGFDFNVFASELFNSIAVNKTSSAEVDEGSLGATVDLQTARPFDYPGFTAVASAQASYGDLSGDVDPRTAALISNTWADGQFGALLSIAQSQRHLVEEGHSTVRWSSSTANGNFAASSPFAAARGADVFHPRLPRYGVIEHDQDRLGATLALQWQVSDATLLNFDVLHAKFDATRGENFLQAQSFSRAGNGKPQTIVRDGEIDEHGNLVYGVFDNVDLRAESRYDELTTRFTQYNLELGHQFNESWRLDAMVGASGSKFRNPIQTTITLDRANVNGYSYDYRNDDRMPIFNYGFDVTDPANWGWLNTAPNSQGSEVRLRPQTADNDFHTARFDLTFEPNYTWNFKGGLSWKDYTFDTTELRRTSETSVPGLPAGSSLTNLTRLIGFSDLNVSGGTPTSWLIPDLDAFADLLDIYCNCGTFRLSTDAARGNNNSVGEESLSGYLQANFQTELMGRPFSGSFGVRQVETDQSSTGIGVIAGAATLITVDRSYSDTLPSLNLKWDLNDELVLRFGAAKVMARPGLGNLAPGVNISVSGSSRTISGQNPLLEPFRAKTYDLGLEWYFAEESLLSVAYFYKDIDSFVQTTRATGTFDQNPFGLPDSLRPTNTNATDSWEFTFPVNTPGGPLRGYEISYQQPLSFLPGFLANTGVQLNHTHVSSKIDYLTATGALAARENLTGLSEDAFNATLYWEGERFGARVSAAYRSDYLTTVPGRDGNDVEGTKGTTTFDASASYKLNDKVEFTFEGLNLSNEFNDQWVDSEGDRVVVYHQTGRVYIVGVRVKF</sequence>
<feature type="domain" description="TonB-dependent receptor plug" evidence="12">
    <location>
        <begin position="73"/>
        <end position="186"/>
    </location>
</feature>
<evidence type="ECO:0000259" key="12">
    <source>
        <dbReference type="Pfam" id="PF07715"/>
    </source>
</evidence>
<dbReference type="AlphaFoldDB" id="A0A2P1PTV0"/>
<dbReference type="OrthoDB" id="8727862at2"/>
<comment type="similarity">
    <text evidence="8 9">Belongs to the TonB-dependent receptor family.</text>
</comment>
<reference evidence="13 14" key="2">
    <citation type="submission" date="2018-03" db="EMBL/GenBank/DDBJ databases">
        <authorList>
            <person name="Keele B.F."/>
        </authorList>
    </citation>
    <scope>NUCLEOTIDE SEQUENCE [LARGE SCALE GENOMIC DNA]</scope>
    <source>
        <strain evidence="13 14">D13</strain>
    </source>
</reference>
<dbReference type="SUPFAM" id="SSF56935">
    <property type="entry name" value="Porins"/>
    <property type="match status" value="1"/>
</dbReference>
<feature type="signal peptide" evidence="10">
    <location>
        <begin position="1"/>
        <end position="29"/>
    </location>
</feature>
<accession>A0A2P1PTV0</accession>
<evidence type="ECO:0000313" key="14">
    <source>
        <dbReference type="Proteomes" id="UP000241074"/>
    </source>
</evidence>
<evidence type="ECO:0000256" key="10">
    <source>
        <dbReference type="SAM" id="SignalP"/>
    </source>
</evidence>
<reference evidence="13 14" key="1">
    <citation type="submission" date="2018-03" db="EMBL/GenBank/DDBJ databases">
        <title>Ahniella affigens gen. nov., sp. nov., a gammaproteobacterium isolated from sandy soil near a stream.</title>
        <authorList>
            <person name="Ko Y."/>
            <person name="Kim J.-H."/>
        </authorList>
    </citation>
    <scope>NUCLEOTIDE SEQUENCE [LARGE SCALE GENOMIC DNA]</scope>
    <source>
        <strain evidence="13 14">D13</strain>
    </source>
</reference>
<evidence type="ECO:0000256" key="8">
    <source>
        <dbReference type="PROSITE-ProRule" id="PRU01360"/>
    </source>
</evidence>
<keyword evidence="10" id="KW-0732">Signal</keyword>
<protein>
    <submittedName>
        <fullName evidence="13">TonB-dependent receptor</fullName>
    </submittedName>
</protein>
<evidence type="ECO:0000256" key="2">
    <source>
        <dbReference type="ARBA" id="ARBA00022448"/>
    </source>
</evidence>
<organism evidence="13 14">
    <name type="scientific">Ahniella affigens</name>
    <dbReference type="NCBI Taxonomy" id="2021234"/>
    <lineage>
        <taxon>Bacteria</taxon>
        <taxon>Pseudomonadati</taxon>
        <taxon>Pseudomonadota</taxon>
        <taxon>Gammaproteobacteria</taxon>
        <taxon>Lysobacterales</taxon>
        <taxon>Rhodanobacteraceae</taxon>
        <taxon>Ahniella</taxon>
    </lineage>
</organism>
<gene>
    <name evidence="13" type="ORF">C7S18_14160</name>
</gene>
<dbReference type="Gene3D" id="2.40.170.20">
    <property type="entry name" value="TonB-dependent receptor, beta-barrel domain"/>
    <property type="match status" value="1"/>
</dbReference>